<dbReference type="Proteomes" id="UP000462501">
    <property type="component" value="Unassembled WGS sequence"/>
</dbReference>
<evidence type="ECO:0000313" key="2">
    <source>
        <dbReference type="EMBL" id="NDO40244.1"/>
    </source>
</evidence>
<accession>A0A845T066</accession>
<organism evidence="2 3">
    <name type="scientific">Anaerotruncus colihominis</name>
    <dbReference type="NCBI Taxonomy" id="169435"/>
    <lineage>
        <taxon>Bacteria</taxon>
        <taxon>Bacillati</taxon>
        <taxon>Bacillota</taxon>
        <taxon>Clostridia</taxon>
        <taxon>Eubacteriales</taxon>
        <taxon>Oscillospiraceae</taxon>
        <taxon>Anaerotruncus</taxon>
    </lineage>
</organism>
<name>A0A845T066_9FIRM</name>
<gene>
    <name evidence="2" type="ORF">FMM72_13570</name>
</gene>
<dbReference type="AlphaFoldDB" id="A0A845T066"/>
<evidence type="ECO:0000313" key="3">
    <source>
        <dbReference type="Proteomes" id="UP000462501"/>
    </source>
</evidence>
<dbReference type="RefSeq" id="WP_162221720.1">
    <property type="nucleotide sequence ID" value="NZ_CASBEY010000047.1"/>
</dbReference>
<protein>
    <submittedName>
        <fullName evidence="2">Uncharacterized protein</fullName>
    </submittedName>
</protein>
<feature type="chain" id="PRO_5032872637" evidence="1">
    <location>
        <begin position="34"/>
        <end position="381"/>
    </location>
</feature>
<evidence type="ECO:0000256" key="1">
    <source>
        <dbReference type="SAM" id="SignalP"/>
    </source>
</evidence>
<proteinExistence type="predicted"/>
<keyword evidence="1" id="KW-0732">Signal</keyword>
<dbReference type="PROSITE" id="PS51257">
    <property type="entry name" value="PROKAR_LIPOPROTEIN"/>
    <property type="match status" value="1"/>
</dbReference>
<feature type="signal peptide" evidence="1">
    <location>
        <begin position="1"/>
        <end position="33"/>
    </location>
</feature>
<sequence length="381" mass="40852">MDQISLKIRRGFCTALCCAAILAGCAPQGGAPAASAGTAPVEAAGAASSAASAHGAIDLTDYNALTDIYLRQPFYSGVTAQNWDTPRDIDGGALVDFYGVYWTKEHPDEQSGGFFPAAEAEAYVRQFFTADPTETMRAHARYDAEQDAYEFTGLGGGASGRVVGAALNGDVLTLDYEVYSAADDRTVIRSGALAVALREDGGFQYMSHRVRYPKIETSATQERLDELTETYIKPLNPNGALVSRTWASVSELTADELIGFCAFNNFLELPRDFEGLYEQGPVAPAAEVEAAVTRYFAVDAAFLKTSQFYDAAADAYALPGGFGGGWTTRAFDERERDGFLIITTGVIGPDDEPDRPSRTATLTVAPQPDGGFWYESFIING</sequence>
<dbReference type="EMBL" id="VIQT01000019">
    <property type="protein sequence ID" value="NDO40244.1"/>
    <property type="molecule type" value="Genomic_DNA"/>
</dbReference>
<reference evidence="2 3" key="1">
    <citation type="submission" date="2019-06" db="EMBL/GenBank/DDBJ databases">
        <title>Draft genome sequences of 15 bacterial species constituting the stable defined intestinal microbiota of the GM15 gnotobiotic mouse model.</title>
        <authorList>
            <person name="Elie C."/>
            <person name="Mathieu A."/>
            <person name="Saliou A."/>
            <person name="Darnaud M."/>
            <person name="Leulier F."/>
            <person name="Tamellini A."/>
        </authorList>
    </citation>
    <scope>NUCLEOTIDE SEQUENCE [LARGE SCALE GENOMIC DNA]</scope>
    <source>
        <strain evidence="2 3">JM4-15</strain>
    </source>
</reference>
<comment type="caution">
    <text evidence="2">The sequence shown here is derived from an EMBL/GenBank/DDBJ whole genome shotgun (WGS) entry which is preliminary data.</text>
</comment>